<keyword evidence="1" id="KW-1133">Transmembrane helix</keyword>
<evidence type="ECO:0000313" key="2">
    <source>
        <dbReference type="EMBL" id="SDG22069.1"/>
    </source>
</evidence>
<feature type="transmembrane region" description="Helical" evidence="1">
    <location>
        <begin position="96"/>
        <end position="114"/>
    </location>
</feature>
<keyword evidence="1" id="KW-0812">Transmembrane</keyword>
<evidence type="ECO:0000256" key="1">
    <source>
        <dbReference type="SAM" id="Phobius"/>
    </source>
</evidence>
<feature type="transmembrane region" description="Helical" evidence="1">
    <location>
        <begin position="16"/>
        <end position="35"/>
    </location>
</feature>
<dbReference type="Pfam" id="PF09997">
    <property type="entry name" value="DUF2238"/>
    <property type="match status" value="1"/>
</dbReference>
<name>A0A7Z7AYG5_9EURY</name>
<feature type="transmembrane region" description="Helical" evidence="1">
    <location>
        <begin position="315"/>
        <end position="335"/>
    </location>
</feature>
<feature type="transmembrane region" description="Helical" evidence="1">
    <location>
        <begin position="287"/>
        <end position="309"/>
    </location>
</feature>
<dbReference type="Proteomes" id="UP000199259">
    <property type="component" value="Unassembled WGS sequence"/>
</dbReference>
<feature type="transmembrane region" description="Helical" evidence="1">
    <location>
        <begin position="121"/>
        <end position="141"/>
    </location>
</feature>
<evidence type="ECO:0000313" key="3">
    <source>
        <dbReference type="Proteomes" id="UP000199259"/>
    </source>
</evidence>
<organism evidence="2 3">
    <name type="scientific">Methanolobus vulcani</name>
    <dbReference type="NCBI Taxonomy" id="38026"/>
    <lineage>
        <taxon>Archaea</taxon>
        <taxon>Methanobacteriati</taxon>
        <taxon>Methanobacteriota</taxon>
        <taxon>Stenosarchaea group</taxon>
        <taxon>Methanomicrobia</taxon>
        <taxon>Methanosarcinales</taxon>
        <taxon>Methanosarcinaceae</taxon>
        <taxon>Methanolobus</taxon>
    </lineage>
</organism>
<feature type="transmembrane region" description="Helical" evidence="1">
    <location>
        <begin position="233"/>
        <end position="252"/>
    </location>
</feature>
<keyword evidence="3" id="KW-1185">Reference proteome</keyword>
<keyword evidence="1" id="KW-0472">Membrane</keyword>
<protein>
    <submittedName>
        <fullName evidence="2">Uncharacterized protein</fullName>
    </submittedName>
</protein>
<gene>
    <name evidence="2" type="ORF">SAMN04488589_2455</name>
</gene>
<proteinExistence type="predicted"/>
<feature type="transmembrane region" description="Helical" evidence="1">
    <location>
        <begin position="396"/>
        <end position="414"/>
    </location>
</feature>
<accession>A0A7Z7AYG5</accession>
<sequence length="442" mass="49568">MVQIDRLRKLLKNTSLNAFAGWTIVLFLTLLGIGNFIYGRFMWTILIAFVISIIITPAIRMRKLSVMPSWYFIFLAILPLVGSSTAWYFFSTSIPFYVSVATIALLMAAEINWFTSVKMTYRFAILLVIVTTLAISGLLHLTEWLLDIYFGTNYLLSGLSPDAINDVVMQQFIYATIAGVAAGALFGWYFRSSNNTDLVEVPTHFSVETDDYVTHRPPAPIRKLLGISDKTQVLAARILQGGLVLLLLFGILRRDLSTTVNATTGLILTFVPHIITRKYNIKQDTGVVLWLTLAIFLHTIGTFEFYNYIDNWDHVTHALSASVVAAAGYTLIRAIDIYVDEIYIPPRVLFIFILIFVLAMGVVWEIIEFLSDVLTSALGFDAILAQHGIGDTMLDLMFDLFGAVLAATWGTAYLSKISYKLAAKFDEMGKSQKQGIKREKRK</sequence>
<dbReference type="EMBL" id="FNCA01000009">
    <property type="protein sequence ID" value="SDG22069.1"/>
    <property type="molecule type" value="Genomic_DNA"/>
</dbReference>
<feature type="transmembrane region" description="Helical" evidence="1">
    <location>
        <begin position="172"/>
        <end position="190"/>
    </location>
</feature>
<dbReference type="InterPro" id="IPR014509">
    <property type="entry name" value="YjdF-like"/>
</dbReference>
<dbReference type="AlphaFoldDB" id="A0A7Z7AYG5"/>
<dbReference type="OrthoDB" id="313603at2157"/>
<comment type="caution">
    <text evidence="2">The sequence shown here is derived from an EMBL/GenBank/DDBJ whole genome shotgun (WGS) entry which is preliminary data.</text>
</comment>
<feature type="transmembrane region" description="Helical" evidence="1">
    <location>
        <begin position="258"/>
        <end position="275"/>
    </location>
</feature>
<feature type="transmembrane region" description="Helical" evidence="1">
    <location>
        <begin position="71"/>
        <end position="90"/>
    </location>
</feature>
<dbReference type="RefSeq" id="WP_091710736.1">
    <property type="nucleotide sequence ID" value="NZ_FNCA01000009.1"/>
</dbReference>
<feature type="transmembrane region" description="Helical" evidence="1">
    <location>
        <begin position="41"/>
        <end position="59"/>
    </location>
</feature>
<reference evidence="2 3" key="1">
    <citation type="submission" date="2016-10" db="EMBL/GenBank/DDBJ databases">
        <authorList>
            <person name="Varghese N."/>
            <person name="Submissions S."/>
        </authorList>
    </citation>
    <scope>NUCLEOTIDE SEQUENCE [LARGE SCALE GENOMIC DNA]</scope>
    <source>
        <strain evidence="2 3">PL 12/M</strain>
    </source>
</reference>
<feature type="transmembrane region" description="Helical" evidence="1">
    <location>
        <begin position="347"/>
        <end position="367"/>
    </location>
</feature>